<dbReference type="FunFam" id="2.60.40.10:FF:000080">
    <property type="entry name" value="Myosin light chain kinase, smooth muscle"/>
    <property type="match status" value="1"/>
</dbReference>
<dbReference type="Gene3D" id="2.60.40.10">
    <property type="entry name" value="Immunoglobulins"/>
    <property type="match status" value="2"/>
</dbReference>
<keyword evidence="4" id="KW-0393">Immunoglobulin domain</keyword>
<proteinExistence type="inferred from homology"/>
<dbReference type="InterPro" id="IPR013098">
    <property type="entry name" value="Ig_I-set"/>
</dbReference>
<feature type="domain" description="Ig-like" evidence="6">
    <location>
        <begin position="179"/>
        <end position="268"/>
    </location>
</feature>
<evidence type="ECO:0000256" key="2">
    <source>
        <dbReference type="ARBA" id="ARBA00006692"/>
    </source>
</evidence>
<dbReference type="InterPro" id="IPR013783">
    <property type="entry name" value="Ig-like_fold"/>
</dbReference>
<evidence type="ECO:0000259" key="6">
    <source>
        <dbReference type="PROSITE" id="PS50835"/>
    </source>
</evidence>
<comment type="subcellular location">
    <subcellularLocation>
        <location evidence="1">Cytoplasm</location>
    </subcellularLocation>
</comment>
<dbReference type="KEGG" id="csol:105360799"/>
<dbReference type="Proteomes" id="UP000695007">
    <property type="component" value="Unplaced"/>
</dbReference>
<protein>
    <submittedName>
        <fullName evidence="8">Palladin-like</fullName>
    </submittedName>
</protein>
<accession>A0AAJ6YDL2</accession>
<evidence type="ECO:0000313" key="8">
    <source>
        <dbReference type="RefSeq" id="XP_011496101.1"/>
    </source>
</evidence>
<evidence type="ECO:0000313" key="7">
    <source>
        <dbReference type="Proteomes" id="UP000695007"/>
    </source>
</evidence>
<keyword evidence="7" id="KW-1185">Reference proteome</keyword>
<keyword evidence="3" id="KW-0963">Cytoplasm</keyword>
<dbReference type="InterPro" id="IPR007110">
    <property type="entry name" value="Ig-like_dom"/>
</dbReference>
<organism evidence="7 8">
    <name type="scientific">Ceratosolen solmsi marchali</name>
    <dbReference type="NCBI Taxonomy" id="326594"/>
    <lineage>
        <taxon>Eukaryota</taxon>
        <taxon>Metazoa</taxon>
        <taxon>Ecdysozoa</taxon>
        <taxon>Arthropoda</taxon>
        <taxon>Hexapoda</taxon>
        <taxon>Insecta</taxon>
        <taxon>Pterygota</taxon>
        <taxon>Neoptera</taxon>
        <taxon>Endopterygota</taxon>
        <taxon>Hymenoptera</taxon>
        <taxon>Apocrita</taxon>
        <taxon>Proctotrupomorpha</taxon>
        <taxon>Chalcidoidea</taxon>
        <taxon>Agaonidae</taxon>
        <taxon>Agaoninae</taxon>
        <taxon>Ceratosolen</taxon>
    </lineage>
</organism>
<dbReference type="FunFam" id="2.60.40.10:FF:000425">
    <property type="entry name" value="Myosin light chain kinase"/>
    <property type="match status" value="1"/>
</dbReference>
<dbReference type="PROSITE" id="PS50835">
    <property type="entry name" value="IG_LIKE"/>
    <property type="match status" value="2"/>
</dbReference>
<dbReference type="SMART" id="SM00409">
    <property type="entry name" value="IG"/>
    <property type="match status" value="2"/>
</dbReference>
<dbReference type="SUPFAM" id="SSF48726">
    <property type="entry name" value="Immunoglobulin"/>
    <property type="match status" value="2"/>
</dbReference>
<feature type="coiled-coil region" evidence="5">
    <location>
        <begin position="22"/>
        <end position="60"/>
    </location>
</feature>
<dbReference type="AlphaFoldDB" id="A0AAJ6YDL2"/>
<sequence>MLDSFAVISSELRTLVENLYNAEDVREKIRFEREEADAKIREARAEVSAAQAAAAEAETARRVAERVAAETLERAAEEARRIGLLEAERIRVEEKNRQEITNRIQFEEVVNAPLKNLVHETITKEIHIMEKTEIAEEHISTIKQEHYPIIEQDKIVKDEAIILHEKEIVPSVVEVSVNPEFTVPLYDATIQEGEKFTFECRIVGYPKPEISWHKDGIPIVNNPDYLTKYEDSGLCTLMIEESFAEDTAKFTCKATNAMGTVESEAVLTVKETSPEEQLNPPVFVKELSHSVANENISHQLECKVQGNPLPTVQWFKDNINVDNSPDYITTYNNGEAILKIEKICLDDKGMYSCKAANRIGQASTAATLSVEDII</sequence>
<dbReference type="GeneID" id="105360799"/>
<dbReference type="InterPro" id="IPR036179">
    <property type="entry name" value="Ig-like_dom_sf"/>
</dbReference>
<comment type="similarity">
    <text evidence="2">Belongs to the protein kinase superfamily. CAMK Ser/Thr protein kinase family.</text>
</comment>
<dbReference type="InterPro" id="IPR003599">
    <property type="entry name" value="Ig_sub"/>
</dbReference>
<dbReference type="RefSeq" id="XP_011496101.1">
    <property type="nucleotide sequence ID" value="XM_011497799.1"/>
</dbReference>
<gene>
    <name evidence="8" type="primary">LOC105360799</name>
</gene>
<reference evidence="8" key="1">
    <citation type="submission" date="2025-08" db="UniProtKB">
        <authorList>
            <consortium name="RefSeq"/>
        </authorList>
    </citation>
    <scope>IDENTIFICATION</scope>
</reference>
<dbReference type="InterPro" id="IPR003598">
    <property type="entry name" value="Ig_sub2"/>
</dbReference>
<dbReference type="PANTHER" id="PTHR47633">
    <property type="entry name" value="IMMUNOGLOBULIN"/>
    <property type="match status" value="1"/>
</dbReference>
<evidence type="ECO:0000256" key="3">
    <source>
        <dbReference type="ARBA" id="ARBA00022490"/>
    </source>
</evidence>
<evidence type="ECO:0000256" key="4">
    <source>
        <dbReference type="ARBA" id="ARBA00023319"/>
    </source>
</evidence>
<feature type="domain" description="Ig-like" evidence="6">
    <location>
        <begin position="280"/>
        <end position="369"/>
    </location>
</feature>
<name>A0AAJ6YDL2_9HYME</name>
<evidence type="ECO:0000256" key="5">
    <source>
        <dbReference type="SAM" id="Coils"/>
    </source>
</evidence>
<dbReference type="Pfam" id="PF07679">
    <property type="entry name" value="I-set"/>
    <property type="match status" value="2"/>
</dbReference>
<dbReference type="SMART" id="SM00408">
    <property type="entry name" value="IGc2"/>
    <property type="match status" value="2"/>
</dbReference>
<evidence type="ECO:0000256" key="1">
    <source>
        <dbReference type="ARBA" id="ARBA00004496"/>
    </source>
</evidence>
<dbReference type="GO" id="GO:0005737">
    <property type="term" value="C:cytoplasm"/>
    <property type="evidence" value="ECO:0007669"/>
    <property type="project" value="UniProtKB-SubCell"/>
</dbReference>
<keyword evidence="5" id="KW-0175">Coiled coil</keyword>